<evidence type="ECO:0000256" key="1">
    <source>
        <dbReference type="ARBA" id="ARBA00006217"/>
    </source>
</evidence>
<dbReference type="AlphaFoldDB" id="D2NP78"/>
<dbReference type="Gene3D" id="3.40.1050.10">
    <property type="entry name" value="Carbonic anhydrase"/>
    <property type="match status" value="1"/>
</dbReference>
<reference evidence="5" key="1">
    <citation type="submission" date="2009-07" db="EMBL/GenBank/DDBJ databases">
        <title>Complete genome sequence of Rothia mucilaginosa DJ.</title>
        <authorList>
            <person name="Yamane K."/>
            <person name="Nambu T."/>
            <person name="Mashimo C."/>
            <person name="Sugimori C."/>
            <person name="Yamanaka T."/>
            <person name="Leung K."/>
            <person name="Fukushima H."/>
        </authorList>
    </citation>
    <scope>NUCLEOTIDE SEQUENCE [LARGE SCALE GENOMIC DNA]</scope>
    <source>
        <strain evidence="5">DY-18</strain>
    </source>
</reference>
<feature type="binding site" evidence="3">
    <location>
        <position position="118"/>
    </location>
    <ligand>
        <name>Zn(2+)</name>
        <dbReference type="ChEBI" id="CHEBI:29105"/>
    </ligand>
</feature>
<reference evidence="4 5" key="2">
    <citation type="journal article" date="2010" name="J Osaka Dent Univ">
        <title>Isolation and identification of Rothia mucilaginosa from persistent apical periodontitis lesions.</title>
        <authorList>
            <person name="Yamane K."/>
            <person name="Yoshida M."/>
            <person name="Fujihira T."/>
            <person name="Baba T."/>
            <person name="Tsuji N."/>
            <person name="Hayashi H."/>
            <person name="Sugimori C."/>
            <person name="Yamanaka T."/>
            <person name="Mashimo C."/>
            <person name="Nambu T."/>
            <person name="Kawai H."/>
            <person name="Fukushima H."/>
        </authorList>
    </citation>
    <scope>NUCLEOTIDE SEQUENCE [LARGE SCALE GENOMIC DNA]</scope>
    <source>
        <strain evidence="4 5">DY-18</strain>
    </source>
</reference>
<keyword evidence="3" id="KW-0862">Zinc</keyword>
<feature type="binding site" evidence="3">
    <location>
        <position position="121"/>
    </location>
    <ligand>
        <name>Zn(2+)</name>
        <dbReference type="ChEBI" id="CHEBI:29105"/>
    </ligand>
</feature>
<evidence type="ECO:0000256" key="2">
    <source>
        <dbReference type="ARBA" id="ARBA00024993"/>
    </source>
</evidence>
<comment type="similarity">
    <text evidence="1">Belongs to the beta-class carbonic anhydrase family.</text>
</comment>
<organism evidence="4 5">
    <name type="scientific">Rothia mucilaginosa (strain DY-18)</name>
    <name type="common">Stomatococcus mucilaginosus</name>
    <dbReference type="NCBI Taxonomy" id="680646"/>
    <lineage>
        <taxon>Bacteria</taxon>
        <taxon>Bacillati</taxon>
        <taxon>Actinomycetota</taxon>
        <taxon>Actinomycetes</taxon>
        <taxon>Micrococcales</taxon>
        <taxon>Micrococcaceae</taxon>
        <taxon>Rothia</taxon>
    </lineage>
</organism>
<reference evidence="4 5" key="3">
    <citation type="journal article" date="2010" name="Sequencing">
        <title>Complete Genome Sequence of Rothia mucilaginosa DY-18: A Clinical Isolate with Dense Meshwork-Like Structures from a Persistent Apical Periodontitis Lesion.</title>
        <authorList>
            <person name="Yamane K."/>
            <person name="Nambu T."/>
            <person name="Yamanaka T."/>
            <person name="Mashimo C."/>
            <person name="Sugimori C."/>
            <person name="Leung K.-P."/>
            <person name="Fukushima H."/>
        </authorList>
    </citation>
    <scope>NUCLEOTIDE SEQUENCE [LARGE SCALE GENOMIC DNA]</scope>
    <source>
        <strain evidence="4 5">DY-18</strain>
    </source>
</reference>
<dbReference type="SUPFAM" id="SSF53056">
    <property type="entry name" value="beta-carbonic anhydrase, cab"/>
    <property type="match status" value="1"/>
</dbReference>
<dbReference type="SMART" id="SM00947">
    <property type="entry name" value="Pro_CA"/>
    <property type="match status" value="1"/>
</dbReference>
<proteinExistence type="inferred from homology"/>
<dbReference type="Proteomes" id="UP000001883">
    <property type="component" value="Chromosome"/>
</dbReference>
<gene>
    <name evidence="4" type="ordered locus">RMDY18_16140</name>
</gene>
<accession>D2NP78</accession>
<evidence type="ECO:0000256" key="3">
    <source>
        <dbReference type="PIRSR" id="PIRSR601765-1"/>
    </source>
</evidence>
<dbReference type="InterPro" id="IPR001765">
    <property type="entry name" value="Carbonic_anhydrase"/>
</dbReference>
<dbReference type="HOGENOM" id="CLU_053879_4_2_11"/>
<comment type="function">
    <text evidence="2">Catalyzes the reversible hydration of carbon dioxide to form bicarbonate.</text>
</comment>
<evidence type="ECO:0000313" key="5">
    <source>
        <dbReference type="Proteomes" id="UP000001883"/>
    </source>
</evidence>
<sequence>MRYLYLSAKEHHMAGIQPTPAEAWKRLKDGNRRFVEGSNEHPNQDTIRRTDLASGQFPFASIFGCGDSRLAAEIIFDLGLGDAFVVRTAGHVLENAALGSLEYAVDEFETPIVMVLGHDSCGAVTAASKSLESGEMPHGFIRNLVQHILPSVMSPKLPENPVVNDMVREHTRQTAIRIIEQSHIISDAVVEGKVAVIGVFYHLKEGKAELVFSSQDLTLPEEKNDAQNPPTQTLPVVVKTPPRVVVAENLD</sequence>
<feature type="binding site" evidence="3">
    <location>
        <position position="67"/>
    </location>
    <ligand>
        <name>Zn(2+)</name>
        <dbReference type="ChEBI" id="CHEBI:29105"/>
    </ligand>
</feature>
<dbReference type="GO" id="GO:0004089">
    <property type="term" value="F:carbonate dehydratase activity"/>
    <property type="evidence" value="ECO:0007669"/>
    <property type="project" value="InterPro"/>
</dbReference>
<dbReference type="GO" id="GO:0008270">
    <property type="term" value="F:zinc ion binding"/>
    <property type="evidence" value="ECO:0007669"/>
    <property type="project" value="InterPro"/>
</dbReference>
<feature type="binding site" evidence="3">
    <location>
        <position position="65"/>
    </location>
    <ligand>
        <name>Zn(2+)</name>
        <dbReference type="ChEBI" id="CHEBI:29105"/>
    </ligand>
</feature>
<comment type="cofactor">
    <cofactor evidence="3">
        <name>Zn(2+)</name>
        <dbReference type="ChEBI" id="CHEBI:29105"/>
    </cofactor>
    <text evidence="3">Binds 1 zinc ion per subunit.</text>
</comment>
<name>D2NP78_ROTMD</name>
<dbReference type="PANTHER" id="PTHR11002:SF79">
    <property type="entry name" value="CARBONIC ANHYDRASE 2"/>
    <property type="match status" value="1"/>
</dbReference>
<keyword evidence="5" id="KW-1185">Reference proteome</keyword>
<keyword evidence="3" id="KW-0479">Metal-binding</keyword>
<dbReference type="KEGG" id="rmu:RMDY18_16140"/>
<dbReference type="InterPro" id="IPR036874">
    <property type="entry name" value="Carbonic_anhydrase_sf"/>
</dbReference>
<dbReference type="eggNOG" id="COG0288">
    <property type="taxonomic scope" value="Bacteria"/>
</dbReference>
<dbReference type="STRING" id="680646.RMDY18_16140"/>
<dbReference type="CDD" id="cd03378">
    <property type="entry name" value="beta_CA_cladeC"/>
    <property type="match status" value="1"/>
</dbReference>
<dbReference type="Pfam" id="PF00484">
    <property type="entry name" value="Pro_CA"/>
    <property type="match status" value="1"/>
</dbReference>
<evidence type="ECO:0000313" key="4">
    <source>
        <dbReference type="EMBL" id="BAI65446.1"/>
    </source>
</evidence>
<protein>
    <submittedName>
        <fullName evidence="4">Carbonic anhydrase</fullName>
    </submittedName>
</protein>
<dbReference type="PANTHER" id="PTHR11002">
    <property type="entry name" value="CARBONIC ANHYDRASE"/>
    <property type="match status" value="1"/>
</dbReference>
<dbReference type="EMBL" id="AP011540">
    <property type="protein sequence ID" value="BAI65446.1"/>
    <property type="molecule type" value="Genomic_DNA"/>
</dbReference>